<dbReference type="AlphaFoldDB" id="F8GWM2"/>
<dbReference type="GeneID" id="34312079"/>
<dbReference type="EMBL" id="CP002879">
    <property type="protein sequence ID" value="AEI81742.1"/>
    <property type="molecule type" value="Genomic_DNA"/>
</dbReference>
<protein>
    <submittedName>
        <fullName evidence="1">NUDIX hydrolase family protein</fullName>
    </submittedName>
</protein>
<dbReference type="RefSeq" id="WP_013958798.1">
    <property type="nucleotide sequence ID" value="NC_015727.1"/>
</dbReference>
<dbReference type="Proteomes" id="UP000006798">
    <property type="component" value="Plasmid pBB1"/>
</dbReference>
<keyword evidence="1" id="KW-0614">Plasmid</keyword>
<evidence type="ECO:0000313" key="1">
    <source>
        <dbReference type="EMBL" id="AEI81742.1"/>
    </source>
</evidence>
<dbReference type="HOGENOM" id="CLU_097891_0_0_4"/>
<gene>
    <name evidence="1" type="ordered locus">CNE_BB1p03180</name>
</gene>
<geneLocation type="plasmid" evidence="1 2">
    <name>pBB1</name>
</geneLocation>
<dbReference type="Gene3D" id="3.90.79.10">
    <property type="entry name" value="Nucleoside Triphosphate Pyrophosphohydrolase"/>
    <property type="match status" value="1"/>
</dbReference>
<keyword evidence="1" id="KW-0378">Hydrolase</keyword>
<name>F8GWM2_CUPNN</name>
<accession>F8GWM2</accession>
<proteinExistence type="predicted"/>
<dbReference type="InterPro" id="IPR015797">
    <property type="entry name" value="NUDIX_hydrolase-like_dom_sf"/>
</dbReference>
<organism evidence="1 2">
    <name type="scientific">Cupriavidus necator (strain ATCC 43291 / DSM 13513 / CCUG 52238 / LMG 8453 / N-1)</name>
    <name type="common">Ralstonia eutropha</name>
    <dbReference type="NCBI Taxonomy" id="1042878"/>
    <lineage>
        <taxon>Bacteria</taxon>
        <taxon>Pseudomonadati</taxon>
        <taxon>Pseudomonadota</taxon>
        <taxon>Betaproteobacteria</taxon>
        <taxon>Burkholderiales</taxon>
        <taxon>Burkholderiaceae</taxon>
        <taxon>Cupriavidus</taxon>
    </lineage>
</organism>
<sequence>MEVYQKHSHVSAKIDAGIRWDFESSHSSDISRIWTFLTERQPKIFNGPVLMSHDMSGDDLSLEVHLLRTSYAAFMAWRELNHPIKSAKLCFPIAAVKTSDDFFLLGTMASHTSNAGLSYFPSGTLNDDDVLQDGTVALEHSLVREVKEETGLTHEDFELANGWTRVENDVRCAFFKEARLKLSRAEVSERIGTFLKDQVDPELSRVLFVKYPSDLAGLKLPAVQREYFERVLPDR</sequence>
<dbReference type="KEGG" id="cnc:CNE_BB1p03180"/>
<dbReference type="GO" id="GO:0016787">
    <property type="term" value="F:hydrolase activity"/>
    <property type="evidence" value="ECO:0007669"/>
    <property type="project" value="UniProtKB-KW"/>
</dbReference>
<evidence type="ECO:0000313" key="2">
    <source>
        <dbReference type="Proteomes" id="UP000006798"/>
    </source>
</evidence>
<reference evidence="1 2" key="1">
    <citation type="journal article" date="2011" name="J. Bacteriol.">
        <title>Complete genome sequence of the type strain Cupriavidus necator N-1.</title>
        <authorList>
            <person name="Poehlein A."/>
            <person name="Kusian B."/>
            <person name="Friedrich B."/>
            <person name="Daniel R."/>
            <person name="Bowien B."/>
        </authorList>
    </citation>
    <scope>NUCLEOTIDE SEQUENCE [LARGE SCALE GENOMIC DNA]</scope>
    <source>
        <strain evidence="2">ATCC 43291 / DSM 13513 / CCUG 52238 / LMG 8453 / N-1</strain>
        <plasmid evidence="1 2">pBB1</plasmid>
    </source>
</reference>
<dbReference type="SUPFAM" id="SSF55811">
    <property type="entry name" value="Nudix"/>
    <property type="match status" value="1"/>
</dbReference>